<organism evidence="1 2">
    <name type="scientific">Cyclopterus lumpus</name>
    <name type="common">Lumpsucker</name>
    <dbReference type="NCBI Taxonomy" id="8103"/>
    <lineage>
        <taxon>Eukaryota</taxon>
        <taxon>Metazoa</taxon>
        <taxon>Chordata</taxon>
        <taxon>Craniata</taxon>
        <taxon>Vertebrata</taxon>
        <taxon>Euteleostomi</taxon>
        <taxon>Actinopterygii</taxon>
        <taxon>Neopterygii</taxon>
        <taxon>Teleostei</taxon>
        <taxon>Neoteleostei</taxon>
        <taxon>Acanthomorphata</taxon>
        <taxon>Eupercaria</taxon>
        <taxon>Perciformes</taxon>
        <taxon>Cottioidei</taxon>
        <taxon>Cottales</taxon>
        <taxon>Cyclopteridae</taxon>
        <taxon>Cyclopterus</taxon>
    </lineage>
</organism>
<evidence type="ECO:0000313" key="2">
    <source>
        <dbReference type="Proteomes" id="UP000694565"/>
    </source>
</evidence>
<evidence type="ECO:0000313" key="1">
    <source>
        <dbReference type="Ensembl" id="ENSCLMP00005017267.1"/>
    </source>
</evidence>
<reference evidence="1" key="2">
    <citation type="submission" date="2025-09" db="UniProtKB">
        <authorList>
            <consortium name="Ensembl"/>
        </authorList>
    </citation>
    <scope>IDENTIFICATION</scope>
</reference>
<accession>A0A8C2XIM3</accession>
<dbReference type="Ensembl" id="ENSCLMT00005018272.1">
    <property type="protein sequence ID" value="ENSCLMP00005017267.1"/>
    <property type="gene ID" value="ENSCLMG00005008887.1"/>
</dbReference>
<sequence length="162" mass="18455">WSIHQSRAEGHVRVTPMVTSSHQPSIVDLILLLYCVGVLNSGVRHQAFNTVHYRNSRSVLQTYFTLPFHCAAAAQCEAIFEQALTHFWPLSLIKIQTKAQLKYIYLPMPYKEIAVPMSPQLGLVACIVLNVMFDKNKMISFSESLTGQIFPLIKYYVIHTMI</sequence>
<proteinExistence type="predicted"/>
<keyword evidence="2" id="KW-1185">Reference proteome</keyword>
<reference evidence="1" key="1">
    <citation type="submission" date="2025-08" db="UniProtKB">
        <authorList>
            <consortium name="Ensembl"/>
        </authorList>
    </citation>
    <scope>IDENTIFICATION</scope>
</reference>
<protein>
    <submittedName>
        <fullName evidence="1">Uncharacterized protein</fullName>
    </submittedName>
</protein>
<name>A0A8C2XIM3_CYCLU</name>
<dbReference type="AlphaFoldDB" id="A0A8C2XIM3"/>
<dbReference type="Proteomes" id="UP000694565">
    <property type="component" value="Unplaced"/>
</dbReference>